<dbReference type="EMBL" id="JAULSV010000002">
    <property type="protein sequence ID" value="KAK0651185.1"/>
    <property type="molecule type" value="Genomic_DNA"/>
</dbReference>
<gene>
    <name evidence="10" type="ORF">B0T16DRAFT_73864</name>
</gene>
<name>A0AA40CTV1_9PEZI</name>
<evidence type="ECO:0000256" key="2">
    <source>
        <dbReference type="ARBA" id="ARBA00010291"/>
    </source>
</evidence>
<evidence type="ECO:0000259" key="8">
    <source>
        <dbReference type="Pfam" id="PF11699"/>
    </source>
</evidence>
<feature type="compositionally biased region" description="Acidic residues" evidence="7">
    <location>
        <begin position="222"/>
        <end position="232"/>
    </location>
</feature>
<dbReference type="Pfam" id="PF11699">
    <property type="entry name" value="CENP-C_C"/>
    <property type="match status" value="1"/>
</dbReference>
<feature type="region of interest" description="Disordered" evidence="7">
    <location>
        <begin position="707"/>
        <end position="731"/>
    </location>
</feature>
<evidence type="ECO:0000256" key="3">
    <source>
        <dbReference type="ARBA" id="ARBA00023125"/>
    </source>
</evidence>
<feature type="compositionally biased region" description="Polar residues" evidence="7">
    <location>
        <begin position="129"/>
        <end position="141"/>
    </location>
</feature>
<dbReference type="GO" id="GO:0005634">
    <property type="term" value="C:nucleus"/>
    <property type="evidence" value="ECO:0007669"/>
    <property type="project" value="UniProtKB-SubCell"/>
</dbReference>
<comment type="function">
    <text evidence="5">Component of the kinetochore, a multiprotein complex that assembles on centromeric DNA and attaches chromosomes to spindle microtubules, mediating chromosome segregation and sister chromatid segregation during meiosis and mitosis. Component of the inner kinetochore constitutive centromere-associated network (CCAN), which serves as a structural platform for outer kinetochore assembly.</text>
</comment>
<evidence type="ECO:0000256" key="6">
    <source>
        <dbReference type="ARBA" id="ARBA00075033"/>
    </source>
</evidence>
<dbReference type="InterPro" id="IPR014710">
    <property type="entry name" value="RmlC-like_jellyroll"/>
</dbReference>
<protein>
    <recommendedName>
        <fullName evidence="6">CENP-C homolog</fullName>
    </recommendedName>
</protein>
<sequence>MAPRSSQQRRTLGPQEHIYELGVAGRKTGITLKDTGIRDEHGMEPLDALFSSPSKPDKSTHADEEEEEDESDDNDTGEAMDITTTSGIGPAALLNGHGNRLPMPLPRSRSPVKTSLNSPAQRNRLLARNHSSPPEDPTSQIAIPKRRLDFKSLGANGPRANSQPILGKGIPKLTAVNGSARGLTNGYHSQPTYRQEESEEEEEEEAEEDQPAEEQPNWDDNGGGDEVGDFVEESMAMLSQNDASPEPEPEQDAGESSAEEETAQAAAARRKPGRAKPLKPSPVAKATKNRRVMEEEESDHAGEEESAPEEEEPEEEEVVRKPKGRPAKPKAPPAQEPNPRSKKRRSLTADEDAEDDATGRQKKRQRADSASPPAPAAKPRGRPPKKTAPTISEELEQPSSASASKKAAGKAKAPVAPKAEKEKGKRGRKRKSSLPGDTSIVNIPRGPPLPKARGLLINRREVPGDSSSMTQTRSGRNSFKPLAYWRNERVDYDPEEETTDAFVGKSNSRFGKFLLPSIKEVVRVDEPEPVYPTKSRKRGAQAKSRGRKGRRGTYDSDSDDPPAEPWETDAGAVFGNATCWLPEHEFNPPAQDDPIDEETKQLAISSSGIQTQPVRDASFRYAKVLSEGFYNAGIVDLPPGSEKRPKNSRKNFMSFFVHTGRVLVTVNDTSFRITKGGMFFVPRGNYYSIENDYDQPARLFFSQGCEVAPPEPVPVEEGGEEEEEEEEEEER</sequence>
<dbReference type="InterPro" id="IPR025974">
    <property type="entry name" value="Mif2/CENP-C_cupin"/>
</dbReference>
<keyword evidence="11" id="KW-1185">Reference proteome</keyword>
<dbReference type="PANTHER" id="PTHR16684:SF11">
    <property type="entry name" value="CENTROMERE PROTEIN C"/>
    <property type="match status" value="1"/>
</dbReference>
<keyword evidence="4" id="KW-0539">Nucleus</keyword>
<feature type="region of interest" description="Disordered" evidence="7">
    <location>
        <begin position="1"/>
        <end position="20"/>
    </location>
</feature>
<feature type="compositionally biased region" description="Low complexity" evidence="7">
    <location>
        <begin position="100"/>
        <end position="111"/>
    </location>
</feature>
<feature type="compositionally biased region" description="Polar residues" evidence="7">
    <location>
        <begin position="465"/>
        <end position="477"/>
    </location>
</feature>
<dbReference type="AlphaFoldDB" id="A0AA40CTV1"/>
<organism evidence="10 11">
    <name type="scientific">Cercophora newfieldiana</name>
    <dbReference type="NCBI Taxonomy" id="92897"/>
    <lineage>
        <taxon>Eukaryota</taxon>
        <taxon>Fungi</taxon>
        <taxon>Dikarya</taxon>
        <taxon>Ascomycota</taxon>
        <taxon>Pezizomycotina</taxon>
        <taxon>Sordariomycetes</taxon>
        <taxon>Sordariomycetidae</taxon>
        <taxon>Sordariales</taxon>
        <taxon>Lasiosphaeriaceae</taxon>
        <taxon>Cercophora</taxon>
    </lineage>
</organism>
<feature type="compositionally biased region" description="Acidic residues" evidence="7">
    <location>
        <begin position="197"/>
        <end position="212"/>
    </location>
</feature>
<dbReference type="GO" id="GO:0019237">
    <property type="term" value="F:centromeric DNA binding"/>
    <property type="evidence" value="ECO:0007669"/>
    <property type="project" value="InterPro"/>
</dbReference>
<dbReference type="Gene3D" id="2.60.120.10">
    <property type="entry name" value="Jelly Rolls"/>
    <property type="match status" value="1"/>
</dbReference>
<dbReference type="InterPro" id="IPR028386">
    <property type="entry name" value="CENP-C/Mif2/cnp3"/>
</dbReference>
<evidence type="ECO:0000256" key="7">
    <source>
        <dbReference type="SAM" id="MobiDB-lite"/>
    </source>
</evidence>
<dbReference type="Pfam" id="PF15624">
    <property type="entry name" value="Mif2_N"/>
    <property type="match status" value="1"/>
</dbReference>
<dbReference type="GO" id="GO:0051382">
    <property type="term" value="P:kinetochore assembly"/>
    <property type="evidence" value="ECO:0007669"/>
    <property type="project" value="InterPro"/>
</dbReference>
<evidence type="ECO:0000259" key="9">
    <source>
        <dbReference type="Pfam" id="PF15624"/>
    </source>
</evidence>
<reference evidence="10" key="1">
    <citation type="submission" date="2023-06" db="EMBL/GenBank/DDBJ databases">
        <title>Genome-scale phylogeny and comparative genomics of the fungal order Sordariales.</title>
        <authorList>
            <consortium name="Lawrence Berkeley National Laboratory"/>
            <person name="Hensen N."/>
            <person name="Bonometti L."/>
            <person name="Westerberg I."/>
            <person name="Brannstrom I.O."/>
            <person name="Guillou S."/>
            <person name="Cros-Aarteil S."/>
            <person name="Calhoun S."/>
            <person name="Haridas S."/>
            <person name="Kuo A."/>
            <person name="Mondo S."/>
            <person name="Pangilinan J."/>
            <person name="Riley R."/>
            <person name="Labutti K."/>
            <person name="Andreopoulos B."/>
            <person name="Lipzen A."/>
            <person name="Chen C."/>
            <person name="Yanf M."/>
            <person name="Daum C."/>
            <person name="Ng V."/>
            <person name="Clum A."/>
            <person name="Steindorff A."/>
            <person name="Ohm R."/>
            <person name="Martin F."/>
            <person name="Silar P."/>
            <person name="Natvig D."/>
            <person name="Lalanne C."/>
            <person name="Gautier V."/>
            <person name="Ament-Velasquez S.L."/>
            <person name="Kruys A."/>
            <person name="Hutchinson M.I."/>
            <person name="Powell A.J."/>
            <person name="Barry K."/>
            <person name="Miller A.N."/>
            <person name="Grigoriev I.V."/>
            <person name="Debuchy R."/>
            <person name="Gladieux P."/>
            <person name="Thoren M.H."/>
            <person name="Johannesson H."/>
        </authorList>
    </citation>
    <scope>NUCLEOTIDE SEQUENCE</scope>
    <source>
        <strain evidence="10">SMH2532-1</strain>
    </source>
</reference>
<dbReference type="InterPro" id="IPR028929">
    <property type="entry name" value="Mif2_N"/>
</dbReference>
<evidence type="ECO:0000256" key="1">
    <source>
        <dbReference type="ARBA" id="ARBA00004123"/>
    </source>
</evidence>
<dbReference type="InterPro" id="IPR011051">
    <property type="entry name" value="RmlC_Cupin_sf"/>
</dbReference>
<feature type="compositionally biased region" description="Basic and acidic residues" evidence="7">
    <location>
        <begin position="35"/>
        <end position="44"/>
    </location>
</feature>
<feature type="compositionally biased region" description="Acidic residues" evidence="7">
    <location>
        <begin position="245"/>
        <end position="262"/>
    </location>
</feature>
<dbReference type="InterPro" id="IPR017956">
    <property type="entry name" value="AT_hook_DNA-bd_motif"/>
</dbReference>
<evidence type="ECO:0000313" key="10">
    <source>
        <dbReference type="EMBL" id="KAK0651185.1"/>
    </source>
</evidence>
<proteinExistence type="inferred from homology"/>
<dbReference type="PRINTS" id="PR00929">
    <property type="entry name" value="ATHOOK"/>
</dbReference>
<dbReference type="CDD" id="cd06993">
    <property type="entry name" value="cupin_CENP-C_C"/>
    <property type="match status" value="1"/>
</dbReference>
<dbReference type="GO" id="GO:0000776">
    <property type="term" value="C:kinetochore"/>
    <property type="evidence" value="ECO:0007669"/>
    <property type="project" value="InterPro"/>
</dbReference>
<feature type="compositionally biased region" description="Basic residues" evidence="7">
    <location>
        <begin position="534"/>
        <end position="551"/>
    </location>
</feature>
<feature type="compositionally biased region" description="Polar residues" evidence="7">
    <location>
        <begin position="1"/>
        <end position="10"/>
    </location>
</feature>
<feature type="region of interest" description="Disordered" evidence="7">
    <location>
        <begin position="524"/>
        <end position="569"/>
    </location>
</feature>
<comment type="caution">
    <text evidence="10">The sequence shown here is derived from an EMBL/GenBank/DDBJ whole genome shotgun (WGS) entry which is preliminary data.</text>
</comment>
<comment type="subcellular location">
    <subcellularLocation>
        <location evidence="1">Nucleus</location>
    </subcellularLocation>
</comment>
<keyword evidence="3" id="KW-0238">DNA-binding</keyword>
<dbReference type="PANTHER" id="PTHR16684">
    <property type="entry name" value="CENTROMERE PROTEIN C"/>
    <property type="match status" value="1"/>
</dbReference>
<evidence type="ECO:0000256" key="5">
    <source>
        <dbReference type="ARBA" id="ARBA00057947"/>
    </source>
</evidence>
<feature type="domain" description="Mif2 N-terminal" evidence="9">
    <location>
        <begin position="18"/>
        <end position="150"/>
    </location>
</feature>
<evidence type="ECO:0000256" key="4">
    <source>
        <dbReference type="ARBA" id="ARBA00023242"/>
    </source>
</evidence>
<comment type="similarity">
    <text evidence="2">Belongs to the CENP-C/MIF2 family.</text>
</comment>
<feature type="compositionally biased region" description="Acidic residues" evidence="7">
    <location>
        <begin position="294"/>
        <end position="317"/>
    </location>
</feature>
<feature type="compositionally biased region" description="Acidic residues" evidence="7">
    <location>
        <begin position="63"/>
        <end position="78"/>
    </location>
</feature>
<evidence type="ECO:0000313" key="11">
    <source>
        <dbReference type="Proteomes" id="UP001174936"/>
    </source>
</evidence>
<feature type="compositionally biased region" description="Low complexity" evidence="7">
    <location>
        <begin position="399"/>
        <end position="417"/>
    </location>
</feature>
<dbReference type="Proteomes" id="UP001174936">
    <property type="component" value="Unassembled WGS sequence"/>
</dbReference>
<dbReference type="SUPFAM" id="SSF51182">
    <property type="entry name" value="RmlC-like cupins"/>
    <property type="match status" value="1"/>
</dbReference>
<feature type="compositionally biased region" description="Acidic residues" evidence="7">
    <location>
        <begin position="717"/>
        <end position="731"/>
    </location>
</feature>
<dbReference type="FunFam" id="2.60.120.10:FF:000033">
    <property type="entry name" value="Centromere protein C 1"/>
    <property type="match status" value="1"/>
</dbReference>
<feature type="domain" description="Mif2/CENP-C cupin" evidence="8">
    <location>
        <begin position="619"/>
        <end position="703"/>
    </location>
</feature>
<feature type="compositionally biased region" description="Polar residues" evidence="7">
    <location>
        <begin position="112"/>
        <end position="121"/>
    </location>
</feature>
<feature type="region of interest" description="Disordered" evidence="7">
    <location>
        <begin position="33"/>
        <end position="485"/>
    </location>
</feature>
<dbReference type="GO" id="GO:0051455">
    <property type="term" value="P:spindle attachment to meiosis I kinetochore"/>
    <property type="evidence" value="ECO:0007669"/>
    <property type="project" value="TreeGrafter"/>
</dbReference>
<dbReference type="GO" id="GO:0051315">
    <property type="term" value="P:attachment of mitotic spindle microtubules to kinetochore"/>
    <property type="evidence" value="ECO:0007669"/>
    <property type="project" value="TreeGrafter"/>
</dbReference>
<accession>A0AA40CTV1</accession>
<feature type="compositionally biased region" description="Basic residues" evidence="7">
    <location>
        <begin position="268"/>
        <end position="277"/>
    </location>
</feature>